<organism evidence="2 3">
    <name type="scientific">Croceivirga thetidis</name>
    <dbReference type="NCBI Taxonomy" id="2721623"/>
    <lineage>
        <taxon>Bacteria</taxon>
        <taxon>Pseudomonadati</taxon>
        <taxon>Bacteroidota</taxon>
        <taxon>Flavobacteriia</taxon>
        <taxon>Flavobacteriales</taxon>
        <taxon>Flavobacteriaceae</taxon>
        <taxon>Croceivirga</taxon>
    </lineage>
</organism>
<feature type="transmembrane region" description="Helical" evidence="1">
    <location>
        <begin position="21"/>
        <end position="42"/>
    </location>
</feature>
<dbReference type="RefSeq" id="WP_168550564.1">
    <property type="nucleotide sequence ID" value="NZ_JAAWWL010000001.1"/>
</dbReference>
<name>A0ABX1GQR2_9FLAO</name>
<dbReference type="Proteomes" id="UP000718451">
    <property type="component" value="Unassembled WGS sequence"/>
</dbReference>
<sequence>MLKFFRRIRLTLLSEHKTGQYLKYAIGEIVLVVIGILIALAINNAYNKNKEREDVRLYYLKIVDELEANMSYFQYQVDSRNDFKRQGINALKILAEKNKDSLPSLLRNIGALKTINSLSPSFPTIEEFLSQNLSSKIANDSIKAQFLKFSEMYKFIGLVDKYTIDQYQISIEPYLTKNFNYSDISYEGFYEIALPGGPLSKTETIWTDLQLWNLISNKLETWKYEEEALNWGIEVLEKLKSLIEEELTHD</sequence>
<keyword evidence="3" id="KW-1185">Reference proteome</keyword>
<keyword evidence="1" id="KW-0472">Membrane</keyword>
<reference evidence="2 3" key="1">
    <citation type="submission" date="2020-04" db="EMBL/GenBank/DDBJ databases">
        <authorList>
            <person name="Yoon J."/>
        </authorList>
    </citation>
    <scope>NUCLEOTIDE SEQUENCE [LARGE SCALE GENOMIC DNA]</scope>
    <source>
        <strain evidence="2 3">DJ-13</strain>
    </source>
</reference>
<keyword evidence="1" id="KW-0812">Transmembrane</keyword>
<gene>
    <name evidence="2" type="ORF">HCU67_05480</name>
</gene>
<evidence type="ECO:0000256" key="1">
    <source>
        <dbReference type="SAM" id="Phobius"/>
    </source>
</evidence>
<keyword evidence="1" id="KW-1133">Transmembrane helix</keyword>
<protein>
    <submittedName>
        <fullName evidence="2">Uncharacterized protein</fullName>
    </submittedName>
</protein>
<proteinExistence type="predicted"/>
<evidence type="ECO:0000313" key="2">
    <source>
        <dbReference type="EMBL" id="NKI31386.1"/>
    </source>
</evidence>
<comment type="caution">
    <text evidence="2">The sequence shown here is derived from an EMBL/GenBank/DDBJ whole genome shotgun (WGS) entry which is preliminary data.</text>
</comment>
<evidence type="ECO:0000313" key="3">
    <source>
        <dbReference type="Proteomes" id="UP000718451"/>
    </source>
</evidence>
<accession>A0ABX1GQR2</accession>
<dbReference type="EMBL" id="JAAWWL010000001">
    <property type="protein sequence ID" value="NKI31386.1"/>
    <property type="molecule type" value="Genomic_DNA"/>
</dbReference>